<gene>
    <name evidence="8" type="ORF">C9I89_13350</name>
</gene>
<dbReference type="Proteomes" id="UP000240904">
    <property type="component" value="Unassembled WGS sequence"/>
</dbReference>
<feature type="transmembrane region" description="Helical" evidence="7">
    <location>
        <begin position="39"/>
        <end position="57"/>
    </location>
</feature>
<dbReference type="OrthoDB" id="9777774at2"/>
<feature type="transmembrane region" description="Helical" evidence="7">
    <location>
        <begin position="108"/>
        <end position="131"/>
    </location>
</feature>
<evidence type="ECO:0000313" key="9">
    <source>
        <dbReference type="Proteomes" id="UP000240904"/>
    </source>
</evidence>
<feature type="transmembrane region" description="Helical" evidence="7">
    <location>
        <begin position="137"/>
        <end position="157"/>
    </location>
</feature>
<evidence type="ECO:0000256" key="5">
    <source>
        <dbReference type="ARBA" id="ARBA00022989"/>
    </source>
</evidence>
<keyword evidence="4 7" id="KW-0812">Transmembrane</keyword>
<evidence type="ECO:0000256" key="7">
    <source>
        <dbReference type="SAM" id="Phobius"/>
    </source>
</evidence>
<reference evidence="8 9" key="1">
    <citation type="submission" date="2018-03" db="EMBL/GenBank/DDBJ databases">
        <title>Whole genome sequencing of Histamine producing bacteria.</title>
        <authorList>
            <person name="Butler K."/>
        </authorList>
    </citation>
    <scope>NUCLEOTIDE SEQUENCE [LARGE SCALE GENOMIC DNA]</scope>
    <source>
        <strain evidence="8 9">DSM 16190</strain>
    </source>
</reference>
<keyword evidence="5 7" id="KW-1133">Transmembrane helix</keyword>
<evidence type="ECO:0000313" key="8">
    <source>
        <dbReference type="EMBL" id="PSW04311.1"/>
    </source>
</evidence>
<feature type="transmembrane region" description="Helical" evidence="7">
    <location>
        <begin position="301"/>
        <end position="326"/>
    </location>
</feature>
<dbReference type="PANTHER" id="PTHR42775">
    <property type="entry name" value="PERMEASE RV2963-RELATED"/>
    <property type="match status" value="1"/>
</dbReference>
<comment type="subcellular location">
    <subcellularLocation>
        <location evidence="1">Cell membrane</location>
        <topology evidence="1">Multi-pass membrane protein</topology>
    </subcellularLocation>
</comment>
<proteinExistence type="inferred from homology"/>
<feature type="transmembrane region" description="Helical" evidence="7">
    <location>
        <begin position="72"/>
        <end position="96"/>
    </location>
</feature>
<dbReference type="PANTHER" id="PTHR42775:SF1">
    <property type="entry name" value="PERMEASE RV2963-RELATED"/>
    <property type="match status" value="1"/>
</dbReference>
<dbReference type="EMBL" id="PYMC01000009">
    <property type="protein sequence ID" value="PSW04311.1"/>
    <property type="molecule type" value="Genomic_DNA"/>
</dbReference>
<feature type="transmembrane region" description="Helical" evidence="7">
    <location>
        <begin position="267"/>
        <end position="289"/>
    </location>
</feature>
<keyword evidence="6 7" id="KW-0472">Membrane</keyword>
<evidence type="ECO:0000256" key="6">
    <source>
        <dbReference type="ARBA" id="ARBA00023136"/>
    </source>
</evidence>
<name>A0A2T3MWN8_9GAMM</name>
<evidence type="ECO:0000256" key="1">
    <source>
        <dbReference type="ARBA" id="ARBA00004651"/>
    </source>
</evidence>
<dbReference type="AlphaFoldDB" id="A0A2T3MWN8"/>
<comment type="similarity">
    <text evidence="2">Belongs to the UPF0718 family.</text>
</comment>
<comment type="caution">
    <text evidence="8">The sequence shown here is derived from an EMBL/GenBank/DDBJ whole genome shotgun (WGS) entry which is preliminary data.</text>
</comment>
<dbReference type="InterPro" id="IPR053166">
    <property type="entry name" value="UPF0718_permease"/>
</dbReference>
<organism evidence="8 9">
    <name type="scientific">Photobacterium lipolyticum</name>
    <dbReference type="NCBI Taxonomy" id="266810"/>
    <lineage>
        <taxon>Bacteria</taxon>
        <taxon>Pseudomonadati</taxon>
        <taxon>Pseudomonadota</taxon>
        <taxon>Gammaproteobacteria</taxon>
        <taxon>Vibrionales</taxon>
        <taxon>Vibrionaceae</taxon>
        <taxon>Photobacterium</taxon>
    </lineage>
</organism>
<dbReference type="Pfam" id="PF03773">
    <property type="entry name" value="ArsP_1"/>
    <property type="match status" value="1"/>
</dbReference>
<dbReference type="GO" id="GO:0005886">
    <property type="term" value="C:plasma membrane"/>
    <property type="evidence" value="ECO:0007669"/>
    <property type="project" value="UniProtKB-SubCell"/>
</dbReference>
<dbReference type="InterPro" id="IPR005524">
    <property type="entry name" value="DUF318"/>
</dbReference>
<keyword evidence="3" id="KW-1003">Cell membrane</keyword>
<feature type="transmembrane region" description="Helical" evidence="7">
    <location>
        <begin position="208"/>
        <end position="226"/>
    </location>
</feature>
<evidence type="ECO:0008006" key="10">
    <source>
        <dbReference type="Google" id="ProtNLM"/>
    </source>
</evidence>
<keyword evidence="9" id="KW-1185">Reference proteome</keyword>
<protein>
    <recommendedName>
        <fullName evidence="10">Permease</fullName>
    </recommendedName>
</protein>
<evidence type="ECO:0000256" key="4">
    <source>
        <dbReference type="ARBA" id="ARBA00022692"/>
    </source>
</evidence>
<accession>A0A2T3MWN8</accession>
<sequence>MLSIFTQFASWLSYSVLQLEPGSRLADGVHFFIEDTSKIYALLFGLIYFIALARASLNVERVRDYLQGKNRFLGYILGAIFGSVTPFCSCSSIPLFMGFVSARIPLGVTMAFLLTSPLINEVAIVLLGSLLGFKFMLAYITIGLLLGIAGGILIDALRAERWLQPFLANQYSAGAEAVSQVSAEHKTLTLKDRHQFAKQETMMIITRIWKWVIIGVGIGAFIHGFIPQAWISENLGAGQWWSVPVASLIAIPMYTNATAIVPIMETLLTKGVPLGTTLAFCMSAVAASLPEFMMLKQVMTYRLLFIIFSYLFLAFTVVGWLFNYVVF</sequence>
<evidence type="ECO:0000256" key="3">
    <source>
        <dbReference type="ARBA" id="ARBA00022475"/>
    </source>
</evidence>
<evidence type="ECO:0000256" key="2">
    <source>
        <dbReference type="ARBA" id="ARBA00006386"/>
    </source>
</evidence>
<feature type="transmembrane region" description="Helical" evidence="7">
    <location>
        <begin position="238"/>
        <end position="255"/>
    </location>
</feature>
<dbReference type="RefSeq" id="WP_107283840.1">
    <property type="nucleotide sequence ID" value="NZ_PYMC01000009.1"/>
</dbReference>